<accession>A0AAD7SB75</accession>
<feature type="chain" id="PRO_5042038325" description="Secreted protein" evidence="2">
    <location>
        <begin position="23"/>
        <end position="133"/>
    </location>
</feature>
<dbReference type="Proteomes" id="UP001221898">
    <property type="component" value="Unassembled WGS sequence"/>
</dbReference>
<feature type="signal peptide" evidence="2">
    <location>
        <begin position="1"/>
        <end position="22"/>
    </location>
</feature>
<evidence type="ECO:0000256" key="1">
    <source>
        <dbReference type="SAM" id="MobiDB-lite"/>
    </source>
</evidence>
<dbReference type="AlphaFoldDB" id="A0AAD7SB75"/>
<comment type="caution">
    <text evidence="3">The sequence shown here is derived from an EMBL/GenBank/DDBJ whole genome shotgun (WGS) entry which is preliminary data.</text>
</comment>
<organism evidence="3 4">
    <name type="scientific">Aldrovandia affinis</name>
    <dbReference type="NCBI Taxonomy" id="143900"/>
    <lineage>
        <taxon>Eukaryota</taxon>
        <taxon>Metazoa</taxon>
        <taxon>Chordata</taxon>
        <taxon>Craniata</taxon>
        <taxon>Vertebrata</taxon>
        <taxon>Euteleostomi</taxon>
        <taxon>Actinopterygii</taxon>
        <taxon>Neopterygii</taxon>
        <taxon>Teleostei</taxon>
        <taxon>Notacanthiformes</taxon>
        <taxon>Halosauridae</taxon>
        <taxon>Aldrovandia</taxon>
    </lineage>
</organism>
<evidence type="ECO:0000313" key="4">
    <source>
        <dbReference type="Proteomes" id="UP001221898"/>
    </source>
</evidence>
<evidence type="ECO:0008006" key="5">
    <source>
        <dbReference type="Google" id="ProtNLM"/>
    </source>
</evidence>
<name>A0AAD7SB75_9TELE</name>
<keyword evidence="4" id="KW-1185">Reference proteome</keyword>
<evidence type="ECO:0000313" key="3">
    <source>
        <dbReference type="EMBL" id="KAJ8399319.1"/>
    </source>
</evidence>
<gene>
    <name evidence="3" type="ORF">AAFF_G00413570</name>
</gene>
<reference evidence="3" key="1">
    <citation type="journal article" date="2023" name="Science">
        <title>Genome structures resolve the early diversification of teleost fishes.</title>
        <authorList>
            <person name="Parey E."/>
            <person name="Louis A."/>
            <person name="Montfort J."/>
            <person name="Bouchez O."/>
            <person name="Roques C."/>
            <person name="Iampietro C."/>
            <person name="Lluch J."/>
            <person name="Castinel A."/>
            <person name="Donnadieu C."/>
            <person name="Desvignes T."/>
            <person name="Floi Bucao C."/>
            <person name="Jouanno E."/>
            <person name="Wen M."/>
            <person name="Mejri S."/>
            <person name="Dirks R."/>
            <person name="Jansen H."/>
            <person name="Henkel C."/>
            <person name="Chen W.J."/>
            <person name="Zahm M."/>
            <person name="Cabau C."/>
            <person name="Klopp C."/>
            <person name="Thompson A.W."/>
            <person name="Robinson-Rechavi M."/>
            <person name="Braasch I."/>
            <person name="Lecointre G."/>
            <person name="Bobe J."/>
            <person name="Postlethwait J.H."/>
            <person name="Berthelot C."/>
            <person name="Roest Crollius H."/>
            <person name="Guiguen Y."/>
        </authorList>
    </citation>
    <scope>NUCLEOTIDE SEQUENCE</scope>
    <source>
        <strain evidence="3">NC1722</strain>
    </source>
</reference>
<feature type="region of interest" description="Disordered" evidence="1">
    <location>
        <begin position="91"/>
        <end position="110"/>
    </location>
</feature>
<sequence>MLALISTLRFCFLSSGTSSAWAQPVSIRARTVTAEISRADGTASRACVGQQLGPVGSVRESQFVGILRLLAVPLPRLREARPWPVGQTCSVSRTLSSGRTGKRGGQSAALTSRCNRRSSEFIRSRGLEDSVAV</sequence>
<keyword evidence="2" id="KW-0732">Signal</keyword>
<proteinExistence type="predicted"/>
<dbReference type="EMBL" id="JAINUG010000084">
    <property type="protein sequence ID" value="KAJ8399319.1"/>
    <property type="molecule type" value="Genomic_DNA"/>
</dbReference>
<protein>
    <recommendedName>
        <fullName evidence="5">Secreted protein</fullName>
    </recommendedName>
</protein>
<evidence type="ECO:0000256" key="2">
    <source>
        <dbReference type="SAM" id="SignalP"/>
    </source>
</evidence>